<gene>
    <name evidence="2" type="ORF">K7X08_035818</name>
</gene>
<keyword evidence="1" id="KW-0812">Transmembrane</keyword>
<sequence length="121" mass="13971">MFWLVTKPEGKMNARAITSKPRISAIICSFTNHSQQYDDHEKFFKTLCVTQRHVLRILASIIPWILPIAGLSVLARIVLFPSIFVLLLIELRRRHLSILMPLKVSCMMRTILRPFDTPTPT</sequence>
<proteinExistence type="predicted"/>
<keyword evidence="3" id="KW-1185">Reference proteome</keyword>
<reference evidence="3" key="1">
    <citation type="journal article" date="2023" name="Proc. Natl. Acad. Sci. U.S.A.">
        <title>Genomic and structural basis for evolution of tropane alkaloid biosynthesis.</title>
        <authorList>
            <person name="Wanga Y.-J."/>
            <person name="Taina T."/>
            <person name="Yua J.-Y."/>
            <person name="Lia J."/>
            <person name="Xua B."/>
            <person name="Chenc J."/>
            <person name="D'Auriad J.C."/>
            <person name="Huanga J.-P."/>
            <person name="Huanga S.-X."/>
        </authorList>
    </citation>
    <scope>NUCLEOTIDE SEQUENCE [LARGE SCALE GENOMIC DNA]</scope>
    <source>
        <strain evidence="3">cv. KIB-2019</strain>
    </source>
</reference>
<protein>
    <submittedName>
        <fullName evidence="2">Uncharacterized protein</fullName>
    </submittedName>
</protein>
<evidence type="ECO:0000313" key="3">
    <source>
        <dbReference type="Proteomes" id="UP001152561"/>
    </source>
</evidence>
<feature type="transmembrane region" description="Helical" evidence="1">
    <location>
        <begin position="64"/>
        <end position="89"/>
    </location>
</feature>
<name>A0A9Q1L411_9SOLA</name>
<dbReference type="Proteomes" id="UP001152561">
    <property type="component" value="Unassembled WGS sequence"/>
</dbReference>
<keyword evidence="1" id="KW-1133">Transmembrane helix</keyword>
<dbReference type="OrthoDB" id="1146903at2759"/>
<comment type="caution">
    <text evidence="2">The sequence shown here is derived from an EMBL/GenBank/DDBJ whole genome shotgun (WGS) entry which is preliminary data.</text>
</comment>
<dbReference type="EMBL" id="JAJAGQ010000022">
    <property type="protein sequence ID" value="KAJ8528983.1"/>
    <property type="molecule type" value="Genomic_DNA"/>
</dbReference>
<keyword evidence="1" id="KW-0472">Membrane</keyword>
<evidence type="ECO:0000256" key="1">
    <source>
        <dbReference type="SAM" id="Phobius"/>
    </source>
</evidence>
<evidence type="ECO:0000313" key="2">
    <source>
        <dbReference type="EMBL" id="KAJ8528983.1"/>
    </source>
</evidence>
<organism evidence="2 3">
    <name type="scientific">Anisodus acutangulus</name>
    <dbReference type="NCBI Taxonomy" id="402998"/>
    <lineage>
        <taxon>Eukaryota</taxon>
        <taxon>Viridiplantae</taxon>
        <taxon>Streptophyta</taxon>
        <taxon>Embryophyta</taxon>
        <taxon>Tracheophyta</taxon>
        <taxon>Spermatophyta</taxon>
        <taxon>Magnoliopsida</taxon>
        <taxon>eudicotyledons</taxon>
        <taxon>Gunneridae</taxon>
        <taxon>Pentapetalae</taxon>
        <taxon>asterids</taxon>
        <taxon>lamiids</taxon>
        <taxon>Solanales</taxon>
        <taxon>Solanaceae</taxon>
        <taxon>Solanoideae</taxon>
        <taxon>Hyoscyameae</taxon>
        <taxon>Anisodus</taxon>
    </lineage>
</organism>
<accession>A0A9Q1L411</accession>
<dbReference type="AlphaFoldDB" id="A0A9Q1L411"/>